<gene>
    <name evidence="3" type="ORF">ACFOM8_16095</name>
</gene>
<sequence>MDPITIALVSDIYPTRTLDGLPESALQAFEVLRQADLAIGNFEIPLSDRGAPIEKLLNIRAAPEIASGLGQLGLDVVTLANNHSVDYGWPALEQTRQLLEAQGLRVVGAGPTLSDAMRGAICEIKGRRIGVIAFSCLLPGGMAATPARPGISPIRIRTSYEIDPVYQIEEPGEPAVVTVRTRVHDDDLARACRAVADLRQACDHVIVSIHWGFGSGEDPAEYQMPLAHALVEAGADVIHGHHPHAVQGIAFHQGKPILFSGNVFIGQQVFLDASDQVKAMWDEMSPLGYVARIHLKGPGEIGVGIIPVVLDQDRLPGLARGNELEDCRRRLTRLSERFGCRVDAAKDCLIVRPGEGSGLST</sequence>
<dbReference type="EMBL" id="JBHRXY010000017">
    <property type="protein sequence ID" value="MFC3630964.1"/>
    <property type="molecule type" value="Genomic_DNA"/>
</dbReference>
<comment type="caution">
    <text evidence="3">The sequence shown here is derived from an EMBL/GenBank/DDBJ whole genome shotgun (WGS) entry which is preliminary data.</text>
</comment>
<dbReference type="SUPFAM" id="SSF56300">
    <property type="entry name" value="Metallo-dependent phosphatases"/>
    <property type="match status" value="1"/>
</dbReference>
<dbReference type="SMART" id="SM00854">
    <property type="entry name" value="PGA_cap"/>
    <property type="match status" value="1"/>
</dbReference>
<protein>
    <submittedName>
        <fullName evidence="3">CapA family protein</fullName>
    </submittedName>
</protein>
<dbReference type="Proteomes" id="UP001595539">
    <property type="component" value="Unassembled WGS sequence"/>
</dbReference>
<dbReference type="Gene3D" id="3.60.21.10">
    <property type="match status" value="1"/>
</dbReference>
<dbReference type="PANTHER" id="PTHR33393">
    <property type="entry name" value="POLYGLUTAMINE SYNTHESIS ACCESSORY PROTEIN RV0574C-RELATED"/>
    <property type="match status" value="1"/>
</dbReference>
<reference evidence="4" key="1">
    <citation type="journal article" date="2019" name="Int. J. Syst. Evol. Microbiol.">
        <title>The Global Catalogue of Microorganisms (GCM) 10K type strain sequencing project: providing services to taxonomists for standard genome sequencing and annotation.</title>
        <authorList>
            <consortium name="The Broad Institute Genomics Platform"/>
            <consortium name="The Broad Institute Genome Sequencing Center for Infectious Disease"/>
            <person name="Wu L."/>
            <person name="Ma J."/>
        </authorList>
    </citation>
    <scope>NUCLEOTIDE SEQUENCE [LARGE SCALE GENOMIC DNA]</scope>
    <source>
        <strain evidence="4">KCTC 42473</strain>
    </source>
</reference>
<dbReference type="RefSeq" id="WP_377763055.1">
    <property type="nucleotide sequence ID" value="NZ_JBHRXY010000017.1"/>
</dbReference>
<dbReference type="Pfam" id="PF09587">
    <property type="entry name" value="PGA_cap"/>
    <property type="match status" value="1"/>
</dbReference>
<dbReference type="CDD" id="cd07381">
    <property type="entry name" value="MPP_CapA"/>
    <property type="match status" value="1"/>
</dbReference>
<organism evidence="3 4">
    <name type="scientific">Paracoccus angustae</name>
    <dbReference type="NCBI Taxonomy" id="1671480"/>
    <lineage>
        <taxon>Bacteria</taxon>
        <taxon>Pseudomonadati</taxon>
        <taxon>Pseudomonadota</taxon>
        <taxon>Alphaproteobacteria</taxon>
        <taxon>Rhodobacterales</taxon>
        <taxon>Paracoccaceae</taxon>
        <taxon>Paracoccus</taxon>
    </lineage>
</organism>
<name>A0ABV7U7A5_9RHOB</name>
<evidence type="ECO:0000259" key="2">
    <source>
        <dbReference type="SMART" id="SM00854"/>
    </source>
</evidence>
<dbReference type="PANTHER" id="PTHR33393:SF13">
    <property type="entry name" value="PGA BIOSYNTHESIS PROTEIN CAPA"/>
    <property type="match status" value="1"/>
</dbReference>
<dbReference type="InterPro" id="IPR019079">
    <property type="entry name" value="Capsule_synth_CapA"/>
</dbReference>
<evidence type="ECO:0000313" key="3">
    <source>
        <dbReference type="EMBL" id="MFC3630964.1"/>
    </source>
</evidence>
<dbReference type="InterPro" id="IPR029052">
    <property type="entry name" value="Metallo-depent_PP-like"/>
</dbReference>
<keyword evidence="4" id="KW-1185">Reference proteome</keyword>
<comment type="similarity">
    <text evidence="1">Belongs to the CapA family.</text>
</comment>
<proteinExistence type="inferred from homology"/>
<accession>A0ABV7U7A5</accession>
<evidence type="ECO:0000256" key="1">
    <source>
        <dbReference type="ARBA" id="ARBA00005662"/>
    </source>
</evidence>
<feature type="domain" description="Capsule synthesis protein CapA" evidence="2">
    <location>
        <begin position="5"/>
        <end position="267"/>
    </location>
</feature>
<dbReference type="InterPro" id="IPR052169">
    <property type="entry name" value="CW_Biosynth-Accessory"/>
</dbReference>
<evidence type="ECO:0000313" key="4">
    <source>
        <dbReference type="Proteomes" id="UP001595539"/>
    </source>
</evidence>